<feature type="active site" description="Nucleophile" evidence="10">
    <location>
        <position position="66"/>
    </location>
</feature>
<dbReference type="SUPFAM" id="SSF52317">
    <property type="entry name" value="Class I glutamine amidotransferase-like"/>
    <property type="match status" value="1"/>
</dbReference>
<dbReference type="Pfam" id="PF00117">
    <property type="entry name" value="GATase"/>
    <property type="match status" value="1"/>
</dbReference>
<evidence type="ECO:0000256" key="5">
    <source>
        <dbReference type="ARBA" id="ARBA00022962"/>
    </source>
</evidence>
<dbReference type="UniPathway" id="UPA00031">
    <property type="reaction ID" value="UER00010"/>
</dbReference>
<evidence type="ECO:0000256" key="8">
    <source>
        <dbReference type="ARBA" id="ARBA00047838"/>
    </source>
</evidence>
<dbReference type="AlphaFoldDB" id="A0A1C3RG98"/>
<evidence type="ECO:0000256" key="9">
    <source>
        <dbReference type="ARBA" id="ARBA00049534"/>
    </source>
</evidence>
<keyword evidence="12" id="KW-0328">Glycosyltransferase</keyword>
<evidence type="ECO:0000256" key="6">
    <source>
        <dbReference type="ARBA" id="ARBA00023102"/>
    </source>
</evidence>
<evidence type="ECO:0000256" key="2">
    <source>
        <dbReference type="ARBA" id="ARBA00011152"/>
    </source>
</evidence>
<dbReference type="NCBIfam" id="TIGR01855">
    <property type="entry name" value="IMP_synth_hisH"/>
    <property type="match status" value="1"/>
</dbReference>
<dbReference type="InterPro" id="IPR010139">
    <property type="entry name" value="Imidazole-glycPsynth_HisH"/>
</dbReference>
<dbReference type="PIRSF" id="PIRSF000495">
    <property type="entry name" value="Amidotransf_hisH"/>
    <property type="match status" value="1"/>
</dbReference>
<keyword evidence="4" id="KW-0378">Hydrolase</keyword>
<dbReference type="PROSITE" id="PS51273">
    <property type="entry name" value="GATASE_TYPE_1"/>
    <property type="match status" value="1"/>
</dbReference>
<evidence type="ECO:0000313" key="13">
    <source>
        <dbReference type="Proteomes" id="UP000231658"/>
    </source>
</evidence>
<dbReference type="PANTHER" id="PTHR42701:SF1">
    <property type="entry name" value="IMIDAZOLE GLYCEROL PHOSPHATE SYNTHASE SUBUNIT HISH"/>
    <property type="match status" value="1"/>
</dbReference>
<keyword evidence="12" id="KW-0808">Transferase</keyword>
<feature type="domain" description="Glutamine amidotransferase" evidence="11">
    <location>
        <begin position="26"/>
        <end position="187"/>
    </location>
</feature>
<dbReference type="GO" id="GO:0016829">
    <property type="term" value="F:lyase activity"/>
    <property type="evidence" value="ECO:0007669"/>
    <property type="project" value="UniProtKB-KW"/>
</dbReference>
<evidence type="ECO:0000256" key="7">
    <source>
        <dbReference type="ARBA" id="ARBA00023239"/>
    </source>
</evidence>
<sequence length="191" mass="21382">MANMIKYANSHVTLSSDPGVIFQADRLVLPGVGSFDACMKAFRETGLEKTLKQAVFDKNIPLLAICVGSQMLFEKSQEGTEEGLGWLNGEVKGLAGLDLSAGSKIPHMGWNIVKLRQHMYHCDELMKKNRFYFAHSYYCDCLDEENVIATTHYGGQIIPVGFSSGNITAYQFHPEKSHKFGQKLMWNFIHG</sequence>
<dbReference type="GO" id="GO:0000107">
    <property type="term" value="F:imidazoleglycerol-phosphate synthase activity"/>
    <property type="evidence" value="ECO:0007669"/>
    <property type="project" value="RHEA"/>
</dbReference>
<comment type="catalytic activity">
    <reaction evidence="8">
        <text>5-[(5-phospho-1-deoxy-D-ribulos-1-ylimino)methylamino]-1-(5-phospho-beta-D-ribosyl)imidazole-4-carboxamide + L-glutamine = D-erythro-1-(imidazol-4-yl)glycerol 3-phosphate + 5-amino-1-(5-phospho-beta-D-ribosyl)imidazole-4-carboxamide + L-glutamate + H(+)</text>
        <dbReference type="Rhea" id="RHEA:24793"/>
        <dbReference type="ChEBI" id="CHEBI:15378"/>
        <dbReference type="ChEBI" id="CHEBI:29985"/>
        <dbReference type="ChEBI" id="CHEBI:58278"/>
        <dbReference type="ChEBI" id="CHEBI:58359"/>
        <dbReference type="ChEBI" id="CHEBI:58475"/>
        <dbReference type="ChEBI" id="CHEBI:58525"/>
        <dbReference type="EC" id="4.3.2.10"/>
    </reaction>
</comment>
<dbReference type="InterPro" id="IPR029062">
    <property type="entry name" value="Class_I_gatase-like"/>
</dbReference>
<dbReference type="GO" id="GO:0000105">
    <property type="term" value="P:L-histidine biosynthetic process"/>
    <property type="evidence" value="ECO:0007669"/>
    <property type="project" value="UniProtKB-UniPathway"/>
</dbReference>
<protein>
    <submittedName>
        <fullName evidence="12">Imidazole glycerol phosphate synthase subunit HisH 2</fullName>
        <ecNumber evidence="12">2.4.2.-</ecNumber>
    </submittedName>
</protein>
<feature type="active site" evidence="10">
    <location>
        <position position="173"/>
    </location>
</feature>
<dbReference type="PANTHER" id="PTHR42701">
    <property type="entry name" value="IMIDAZOLE GLYCEROL PHOSPHATE SYNTHASE SUBUNIT HISH"/>
    <property type="match status" value="1"/>
</dbReference>
<organism evidence="12 13">
    <name type="scientific">Candidatus Terasakiella magnetica</name>
    <dbReference type="NCBI Taxonomy" id="1867952"/>
    <lineage>
        <taxon>Bacteria</taxon>
        <taxon>Pseudomonadati</taxon>
        <taxon>Pseudomonadota</taxon>
        <taxon>Alphaproteobacteria</taxon>
        <taxon>Rhodospirillales</taxon>
        <taxon>Terasakiellaceae</taxon>
        <taxon>Terasakiella</taxon>
    </lineage>
</organism>
<dbReference type="STRING" id="1867952.MTBPR1_20070"/>
<dbReference type="CDD" id="cd01748">
    <property type="entry name" value="GATase1_IGP_Synthase"/>
    <property type="match status" value="1"/>
</dbReference>
<comment type="subunit">
    <text evidence="2">Heterodimer of HisH and HisF.</text>
</comment>
<dbReference type="InterPro" id="IPR017926">
    <property type="entry name" value="GATASE"/>
</dbReference>
<accession>A0A1C3RG98</accession>
<keyword evidence="5" id="KW-0315">Glutamine amidotransferase</keyword>
<evidence type="ECO:0000256" key="4">
    <source>
        <dbReference type="ARBA" id="ARBA00022801"/>
    </source>
</evidence>
<feature type="active site" evidence="10">
    <location>
        <position position="175"/>
    </location>
</feature>
<evidence type="ECO:0000256" key="10">
    <source>
        <dbReference type="PIRSR" id="PIRSR000495-1"/>
    </source>
</evidence>
<dbReference type="GO" id="GO:0004359">
    <property type="term" value="F:glutaminase activity"/>
    <property type="evidence" value="ECO:0007669"/>
    <property type="project" value="UniProtKB-EC"/>
</dbReference>
<keyword evidence="3" id="KW-0028">Amino-acid biosynthesis</keyword>
<dbReference type="Gene3D" id="3.40.50.880">
    <property type="match status" value="1"/>
</dbReference>
<evidence type="ECO:0000256" key="1">
    <source>
        <dbReference type="ARBA" id="ARBA00005091"/>
    </source>
</evidence>
<keyword evidence="6" id="KW-0368">Histidine biosynthesis</keyword>
<comment type="catalytic activity">
    <reaction evidence="9">
        <text>L-glutamine + H2O = L-glutamate + NH4(+)</text>
        <dbReference type="Rhea" id="RHEA:15889"/>
        <dbReference type="ChEBI" id="CHEBI:15377"/>
        <dbReference type="ChEBI" id="CHEBI:28938"/>
        <dbReference type="ChEBI" id="CHEBI:29985"/>
        <dbReference type="ChEBI" id="CHEBI:58359"/>
        <dbReference type="EC" id="3.5.1.2"/>
    </reaction>
</comment>
<comment type="pathway">
    <text evidence="1">Amino-acid biosynthesis; L-histidine biosynthesis; L-histidine from 5-phospho-alpha-D-ribose 1-diphosphate: step 5/9.</text>
</comment>
<evidence type="ECO:0000259" key="11">
    <source>
        <dbReference type="Pfam" id="PF00117"/>
    </source>
</evidence>
<name>A0A1C3RG98_9PROT</name>
<proteinExistence type="predicted"/>
<dbReference type="EC" id="2.4.2.-" evidence="12"/>
<dbReference type="EMBL" id="FLYE01000012">
    <property type="protein sequence ID" value="SCA56222.1"/>
    <property type="molecule type" value="Genomic_DNA"/>
</dbReference>
<evidence type="ECO:0000313" key="12">
    <source>
        <dbReference type="EMBL" id="SCA56222.1"/>
    </source>
</evidence>
<dbReference type="Proteomes" id="UP000231658">
    <property type="component" value="Unassembled WGS sequence"/>
</dbReference>
<keyword evidence="7" id="KW-0456">Lyase</keyword>
<keyword evidence="13" id="KW-1185">Reference proteome</keyword>
<evidence type="ECO:0000256" key="3">
    <source>
        <dbReference type="ARBA" id="ARBA00022605"/>
    </source>
</evidence>
<reference evidence="12 13" key="1">
    <citation type="submission" date="2016-07" db="EMBL/GenBank/DDBJ databases">
        <authorList>
            <person name="Lefevre C.T."/>
        </authorList>
    </citation>
    <scope>NUCLEOTIDE SEQUENCE [LARGE SCALE GENOMIC DNA]</scope>
    <source>
        <strain evidence="12">PR1</strain>
    </source>
</reference>
<gene>
    <name evidence="12" type="primary">hisH</name>
    <name evidence="12" type="ORF">MTBPR1_20070</name>
</gene>